<name>A0AAN9ND56_PHACN</name>
<dbReference type="Proteomes" id="UP001374584">
    <property type="component" value="Unassembled WGS sequence"/>
</dbReference>
<accession>A0AAN9ND56</accession>
<dbReference type="AlphaFoldDB" id="A0AAN9ND56"/>
<keyword evidence="2" id="KW-1185">Reference proteome</keyword>
<evidence type="ECO:0000313" key="1">
    <source>
        <dbReference type="EMBL" id="KAK7368259.1"/>
    </source>
</evidence>
<reference evidence="1 2" key="1">
    <citation type="submission" date="2024-01" db="EMBL/GenBank/DDBJ databases">
        <title>The genomes of 5 underutilized Papilionoideae crops provide insights into root nodulation and disease resistanc.</title>
        <authorList>
            <person name="Jiang F."/>
        </authorList>
    </citation>
    <scope>NUCLEOTIDE SEQUENCE [LARGE SCALE GENOMIC DNA]</scope>
    <source>
        <strain evidence="1">JINMINGXINNONG_FW02</strain>
        <tissue evidence="1">Leaves</tissue>
    </source>
</reference>
<organism evidence="1 2">
    <name type="scientific">Phaseolus coccineus</name>
    <name type="common">Scarlet runner bean</name>
    <name type="synonym">Phaseolus multiflorus</name>
    <dbReference type="NCBI Taxonomy" id="3886"/>
    <lineage>
        <taxon>Eukaryota</taxon>
        <taxon>Viridiplantae</taxon>
        <taxon>Streptophyta</taxon>
        <taxon>Embryophyta</taxon>
        <taxon>Tracheophyta</taxon>
        <taxon>Spermatophyta</taxon>
        <taxon>Magnoliopsida</taxon>
        <taxon>eudicotyledons</taxon>
        <taxon>Gunneridae</taxon>
        <taxon>Pentapetalae</taxon>
        <taxon>rosids</taxon>
        <taxon>fabids</taxon>
        <taxon>Fabales</taxon>
        <taxon>Fabaceae</taxon>
        <taxon>Papilionoideae</taxon>
        <taxon>50 kb inversion clade</taxon>
        <taxon>NPAAA clade</taxon>
        <taxon>indigoferoid/millettioid clade</taxon>
        <taxon>Phaseoleae</taxon>
        <taxon>Phaseolus</taxon>
    </lineage>
</organism>
<evidence type="ECO:0000313" key="2">
    <source>
        <dbReference type="Proteomes" id="UP001374584"/>
    </source>
</evidence>
<protein>
    <submittedName>
        <fullName evidence="1">Uncharacterized protein</fullName>
    </submittedName>
</protein>
<sequence>MRTIGRSCFIPWPNNRQHRVIADPFFKGAFISFSILIGDNQTLALSEHDGYWSSSLTSVKGVPTCQFCLNMALSSETLVQHQKLRMLGARAPQVPDCRAL</sequence>
<comment type="caution">
    <text evidence="1">The sequence shown here is derived from an EMBL/GenBank/DDBJ whole genome shotgun (WGS) entry which is preliminary data.</text>
</comment>
<gene>
    <name evidence="1" type="ORF">VNO80_10283</name>
</gene>
<proteinExistence type="predicted"/>
<dbReference type="EMBL" id="JAYMYR010000004">
    <property type="protein sequence ID" value="KAK7368259.1"/>
    <property type="molecule type" value="Genomic_DNA"/>
</dbReference>